<dbReference type="GO" id="GO:0046872">
    <property type="term" value="F:metal ion binding"/>
    <property type="evidence" value="ECO:0007669"/>
    <property type="project" value="UniProtKB-KW"/>
</dbReference>
<evidence type="ECO:0000256" key="12">
    <source>
        <dbReference type="ARBA" id="ARBA00022759"/>
    </source>
</evidence>
<dbReference type="EC" id="3.1.26.11" evidence="6"/>
<evidence type="ECO:0000313" key="27">
    <source>
        <dbReference type="Proteomes" id="UP001152799"/>
    </source>
</evidence>
<dbReference type="Gene3D" id="3.60.15.10">
    <property type="entry name" value="Ribonuclease Z/Hydroxyacylglutathione hydrolase-like"/>
    <property type="match status" value="2"/>
</dbReference>
<evidence type="ECO:0000313" key="26">
    <source>
        <dbReference type="EMBL" id="CAG9773790.1"/>
    </source>
</evidence>
<evidence type="ECO:0000256" key="6">
    <source>
        <dbReference type="ARBA" id="ARBA00012477"/>
    </source>
</evidence>
<dbReference type="SUPFAM" id="SSF56281">
    <property type="entry name" value="Metallo-hydrolase/oxidoreductase"/>
    <property type="match status" value="2"/>
</dbReference>
<dbReference type="InterPro" id="IPR047151">
    <property type="entry name" value="RNZ2-like"/>
</dbReference>
<evidence type="ECO:0000256" key="17">
    <source>
        <dbReference type="ARBA" id="ARBA00023242"/>
    </source>
</evidence>
<keyword evidence="16" id="KW-0496">Mitochondrion</keyword>
<comment type="catalytic activity">
    <reaction evidence="1">
        <text>Endonucleolytic cleavage of RNA, removing extra 3' nucleotides from tRNA precursor, generating 3' termini of tRNAs. A 3'-hydroxy group is left at the tRNA terminus and a 5'-phosphoryl group is left at the trailer molecule.</text>
        <dbReference type="EC" id="3.1.26.11"/>
    </reaction>
</comment>
<proteinExistence type="inferred from homology"/>
<evidence type="ECO:0000259" key="25">
    <source>
        <dbReference type="SMART" id="SM00849"/>
    </source>
</evidence>
<name>A0A9N9QNY2_9CUCU</name>
<dbReference type="InterPro" id="IPR027794">
    <property type="entry name" value="tRNase_Z_dom"/>
</dbReference>
<dbReference type="GO" id="GO:0042781">
    <property type="term" value="F:3'-tRNA processing endoribonuclease activity"/>
    <property type="evidence" value="ECO:0007669"/>
    <property type="project" value="UniProtKB-EC"/>
</dbReference>
<comment type="similarity">
    <text evidence="5">Belongs to the RNase Z family.</text>
</comment>
<comment type="function">
    <text evidence="22">Zinc phosphodiesterase, which displays mitochondrial tRNA 3'-processing endonuclease activity. Involved in tRNA maturation, by removing a 3'-trailer from precursor tRNA. Associates with mitochondrial DNA complexes at the nucleoids to initiate RNA processing and ribosome assembly.</text>
</comment>
<comment type="subcellular location">
    <subcellularLocation>
        <location evidence="4">Mitochondrion matrix</location>
    </subcellularLocation>
    <subcellularLocation>
        <location evidence="3">Nucleus</location>
    </subcellularLocation>
</comment>
<evidence type="ECO:0000256" key="1">
    <source>
        <dbReference type="ARBA" id="ARBA00000402"/>
    </source>
</evidence>
<evidence type="ECO:0000256" key="24">
    <source>
        <dbReference type="SAM" id="MobiDB-lite"/>
    </source>
</evidence>
<gene>
    <name evidence="26" type="ORF">CEUTPL_LOCUS14176</name>
</gene>
<dbReference type="Proteomes" id="UP001152799">
    <property type="component" value="Chromosome 9"/>
</dbReference>
<evidence type="ECO:0000256" key="2">
    <source>
        <dbReference type="ARBA" id="ARBA00001947"/>
    </source>
</evidence>
<evidence type="ECO:0000256" key="4">
    <source>
        <dbReference type="ARBA" id="ARBA00004305"/>
    </source>
</evidence>
<evidence type="ECO:0000256" key="21">
    <source>
        <dbReference type="ARBA" id="ARBA00032616"/>
    </source>
</evidence>
<comment type="cofactor">
    <cofactor evidence="2">
        <name>Zn(2+)</name>
        <dbReference type="ChEBI" id="CHEBI:29105"/>
    </cofactor>
</comment>
<dbReference type="PANTHER" id="PTHR12553">
    <property type="entry name" value="ZINC PHOSPHODIESTERASE ELAC PROTEIN 2"/>
    <property type="match status" value="1"/>
</dbReference>
<accession>A0A9N9QNY2</accession>
<evidence type="ECO:0000256" key="8">
    <source>
        <dbReference type="ARBA" id="ARBA00022553"/>
    </source>
</evidence>
<keyword evidence="17" id="KW-0539">Nucleus</keyword>
<evidence type="ECO:0000256" key="5">
    <source>
        <dbReference type="ARBA" id="ARBA00007823"/>
    </source>
</evidence>
<evidence type="ECO:0000256" key="3">
    <source>
        <dbReference type="ARBA" id="ARBA00004123"/>
    </source>
</evidence>
<dbReference type="GO" id="GO:0005634">
    <property type="term" value="C:nucleus"/>
    <property type="evidence" value="ECO:0007669"/>
    <property type="project" value="UniProtKB-SubCell"/>
</dbReference>
<evidence type="ECO:0000256" key="9">
    <source>
        <dbReference type="ARBA" id="ARBA00022694"/>
    </source>
</evidence>
<dbReference type="AlphaFoldDB" id="A0A9N9QNY2"/>
<dbReference type="FunFam" id="3.60.15.10:FF:000014">
    <property type="entry name" value="Zinc phosphodiesterase ELAC protein 2"/>
    <property type="match status" value="1"/>
</dbReference>
<feature type="region of interest" description="Disordered" evidence="24">
    <location>
        <begin position="205"/>
        <end position="276"/>
    </location>
</feature>
<dbReference type="EMBL" id="OU892285">
    <property type="protein sequence ID" value="CAG9773790.1"/>
    <property type="molecule type" value="Genomic_DNA"/>
</dbReference>
<dbReference type="SMART" id="SM00849">
    <property type="entry name" value="Lactamase_B"/>
    <property type="match status" value="1"/>
</dbReference>
<keyword evidence="9" id="KW-0819">tRNA processing</keyword>
<feature type="compositionally biased region" description="Basic residues" evidence="24">
    <location>
        <begin position="221"/>
        <end position="233"/>
    </location>
</feature>
<organism evidence="26 27">
    <name type="scientific">Ceutorhynchus assimilis</name>
    <name type="common">cabbage seed weevil</name>
    <dbReference type="NCBI Taxonomy" id="467358"/>
    <lineage>
        <taxon>Eukaryota</taxon>
        <taxon>Metazoa</taxon>
        <taxon>Ecdysozoa</taxon>
        <taxon>Arthropoda</taxon>
        <taxon>Hexapoda</taxon>
        <taxon>Insecta</taxon>
        <taxon>Pterygota</taxon>
        <taxon>Neoptera</taxon>
        <taxon>Endopterygota</taxon>
        <taxon>Coleoptera</taxon>
        <taxon>Polyphaga</taxon>
        <taxon>Cucujiformia</taxon>
        <taxon>Curculionidae</taxon>
        <taxon>Ceutorhynchinae</taxon>
        <taxon>Ceutorhynchus</taxon>
    </lineage>
</organism>
<dbReference type="CDD" id="cd07718">
    <property type="entry name" value="RNaseZ_ELAC1_ELAC2-C-term-like_MBL-fold"/>
    <property type="match status" value="1"/>
</dbReference>
<dbReference type="InterPro" id="IPR001279">
    <property type="entry name" value="Metallo-B-lactamas"/>
</dbReference>
<keyword evidence="8" id="KW-0597">Phosphoprotein</keyword>
<dbReference type="InterPro" id="IPR036866">
    <property type="entry name" value="RibonucZ/Hydroxyglut_hydro"/>
</dbReference>
<evidence type="ECO:0000256" key="22">
    <source>
        <dbReference type="ARBA" id="ARBA00046098"/>
    </source>
</evidence>
<sequence>MSLLPNVSNFRFIVTPFTRFYSKTEKTNSNLLKLLKTMPKEPKHIAEAQKQRLRIKQKNSKFAPGKVTVQILGTGAKGAPRSVYLFSDQSRYLFNCGEGTQRLAHEHKTKLAKLEHIFITHPVWRNIGGLPGTALTIQDVGVPQIILHGPVELNELFPATRRFVVIRDLKIKMADCSENSCFVDNVMTVKYVWLTRTLPEETDKAIQVGTENNDATTSTKSKNRSSRKRSSSRHRNESEIFEDNTDYYAHERKKKRSKSRTQSQNPTESGTRTIQETAPSVTQTILKECKEMDLSICYICQLQPRPGTLNLNKCVQKGVPPGPLLGKLKNGETVTLANGTVVKSSEVCEPDDPGPIFIVVDCPSPEHLESLVNNPELKKHQKYATSDGDVACLVIHFTTKEIMLLPEYKEWMDNFPLSTEHIPVNELNSCMGSIAVHRIQHKLNMLSSDFFPLLHEKGTPFLDEDIDNHQSKKQKFDKEEMDKIKTDCAALLKISSRHVGGLSSYHLRPRKGFDSTSHINLDPLEYTGETMSLEEFPEALKTLQQQLVSSKTSLSSRDFPKILFLGTGSCIPNKTRNTSGILLQTSETKNILLDCGEGTCGQILRFFGPDKGDRILANIDAIYISHLHADHHIGLIGVLQARKKALDKLNIDRSPLHLFAPKQIMTWLNFYDKYFESIEDEYVLVANGEIVLNNTILAKSTKNGIQESLDLKDISTCLVKHCPNAFGVALVHKDGYKVTYSGDTMPSEQLVELGRNSDLLIHEATMEDELETEAIIKLHSTTSQAIQIGKDMQAKHVILTHFSQRYAKLPRFNDNFADNVTIAFDNMQVRLDELPLVPLLYPALKIMFAEHYEELEHKTLKRQLRAERLALAETS</sequence>
<reference evidence="26" key="1">
    <citation type="submission" date="2022-01" db="EMBL/GenBank/DDBJ databases">
        <authorList>
            <person name="King R."/>
        </authorList>
    </citation>
    <scope>NUCLEOTIDE SEQUENCE</scope>
</reference>
<keyword evidence="12" id="KW-0255">Endonuclease</keyword>
<dbReference type="GO" id="GO:0042645">
    <property type="term" value="C:mitochondrial nucleoid"/>
    <property type="evidence" value="ECO:0007669"/>
    <property type="project" value="UniProtKB-ARBA"/>
</dbReference>
<evidence type="ECO:0000256" key="16">
    <source>
        <dbReference type="ARBA" id="ARBA00023128"/>
    </source>
</evidence>
<comment type="subunit">
    <text evidence="23">Homodimer. Interacts with PTCD1.</text>
</comment>
<dbReference type="GO" id="GO:1990180">
    <property type="term" value="P:mitochondrial tRNA 3'-end processing"/>
    <property type="evidence" value="ECO:0007669"/>
    <property type="project" value="TreeGrafter"/>
</dbReference>
<evidence type="ECO:0000256" key="7">
    <source>
        <dbReference type="ARBA" id="ARBA00013357"/>
    </source>
</evidence>
<dbReference type="OrthoDB" id="527344at2759"/>
<evidence type="ECO:0000256" key="10">
    <source>
        <dbReference type="ARBA" id="ARBA00022722"/>
    </source>
</evidence>
<evidence type="ECO:0000256" key="14">
    <source>
        <dbReference type="ARBA" id="ARBA00022833"/>
    </source>
</evidence>
<protein>
    <recommendedName>
        <fullName evidence="7">Zinc phosphodiesterase ELAC protein 2</fullName>
        <ecNumber evidence="6">3.1.26.11</ecNumber>
    </recommendedName>
    <alternativeName>
        <fullName evidence="21">ElaC homolog protein 2</fullName>
    </alternativeName>
    <alternativeName>
        <fullName evidence="19">Ribonuclease Z 2</fullName>
    </alternativeName>
    <alternativeName>
        <fullName evidence="20">tRNA 3 endonuclease 2</fullName>
    </alternativeName>
    <alternativeName>
        <fullName evidence="18">tRNase Z 2</fullName>
    </alternativeName>
</protein>
<keyword evidence="13" id="KW-0378">Hydrolase</keyword>
<feature type="compositionally biased region" description="Polar residues" evidence="24">
    <location>
        <begin position="261"/>
        <end position="276"/>
    </location>
</feature>
<feature type="domain" description="Metallo-beta-lactamase" evidence="25">
    <location>
        <begin position="577"/>
        <end position="790"/>
    </location>
</feature>
<dbReference type="PANTHER" id="PTHR12553:SF49">
    <property type="entry name" value="ZINC PHOSPHODIESTERASE ELAC PROTEIN 2"/>
    <property type="match status" value="1"/>
</dbReference>
<keyword evidence="11" id="KW-0479">Metal-binding</keyword>
<evidence type="ECO:0000256" key="20">
    <source>
        <dbReference type="ARBA" id="ARBA00032104"/>
    </source>
</evidence>
<dbReference type="Pfam" id="PF13691">
    <property type="entry name" value="Lactamase_B_4"/>
    <property type="match status" value="1"/>
</dbReference>
<keyword evidence="27" id="KW-1185">Reference proteome</keyword>
<evidence type="ECO:0000256" key="18">
    <source>
        <dbReference type="ARBA" id="ARBA00030689"/>
    </source>
</evidence>
<keyword evidence="14" id="KW-0862">Zinc</keyword>
<evidence type="ECO:0000256" key="19">
    <source>
        <dbReference type="ARBA" id="ARBA00030729"/>
    </source>
</evidence>
<keyword evidence="10" id="KW-0540">Nuclease</keyword>
<evidence type="ECO:0000256" key="15">
    <source>
        <dbReference type="ARBA" id="ARBA00022946"/>
    </source>
</evidence>
<evidence type="ECO:0000256" key="13">
    <source>
        <dbReference type="ARBA" id="ARBA00022801"/>
    </source>
</evidence>
<keyword evidence="15" id="KW-0809">Transit peptide</keyword>
<dbReference type="Pfam" id="PF23023">
    <property type="entry name" value="Anti-Pycsar_Apyc1"/>
    <property type="match status" value="1"/>
</dbReference>
<evidence type="ECO:0000256" key="23">
    <source>
        <dbReference type="ARBA" id="ARBA00047136"/>
    </source>
</evidence>
<evidence type="ECO:0000256" key="11">
    <source>
        <dbReference type="ARBA" id="ARBA00022723"/>
    </source>
</evidence>